<evidence type="ECO:0000259" key="1">
    <source>
        <dbReference type="Pfam" id="PF21530"/>
    </source>
</evidence>
<sequence>MNDNARPHVARIVDEFLHDVGLNRMAWPARSLDINPIEHMWVFHDVGLNRMVWPARSPDINPIEHVWGLLGKRVRSRLTPHSNLQQLRNVLSKEWNSIDQTDIQNMIERLNRRMVTVIQSAISNIWVATKSVEHLEENKKIWDSKGYCSVESIITEDKDPAEKLNISLEYLNSITPSGMSPHKFILKVGAIVMLIRNMNLASGLFNGVRMMIPISPVVLYCCETWTLERRTEIKGFENKVLRKIFGAKKDEVTVEWRKLHNAELHALYSSRDIIRNIKSRCLRWAGYVARMGESRIAYKVLVGRSEEKRPLGRPRRRWEDDIKMDVREVGYDDRNWINLAQDKDRWRAYMRATMNLRVS</sequence>
<dbReference type="PANTHER" id="PTHR10492:SF57">
    <property type="entry name" value="ATP-DEPENDENT DNA HELICASE"/>
    <property type="match status" value="1"/>
</dbReference>
<keyword evidence="3" id="KW-1185">Reference proteome</keyword>
<dbReference type="InterPro" id="IPR036397">
    <property type="entry name" value="RNaseH_sf"/>
</dbReference>
<feature type="domain" description="DNA helicase Pif1-like 2B" evidence="1">
    <location>
        <begin position="169"/>
        <end position="212"/>
    </location>
</feature>
<accession>A0ABQ8TS94</accession>
<name>A0ABQ8TS94_PERAM</name>
<comment type="caution">
    <text evidence="2">The sequence shown here is derived from an EMBL/GenBank/DDBJ whole genome shotgun (WGS) entry which is preliminary data.</text>
</comment>
<reference evidence="2 3" key="1">
    <citation type="journal article" date="2022" name="Allergy">
        <title>Genome assembly and annotation of Periplaneta americana reveal a comprehensive cockroach allergen profile.</title>
        <authorList>
            <person name="Wang L."/>
            <person name="Xiong Q."/>
            <person name="Saelim N."/>
            <person name="Wang L."/>
            <person name="Nong W."/>
            <person name="Wan A.T."/>
            <person name="Shi M."/>
            <person name="Liu X."/>
            <person name="Cao Q."/>
            <person name="Hui J.H.L."/>
            <person name="Sookrung N."/>
            <person name="Leung T.F."/>
            <person name="Tungtrongchitr A."/>
            <person name="Tsui S.K.W."/>
        </authorList>
    </citation>
    <scope>NUCLEOTIDE SEQUENCE [LARGE SCALE GENOMIC DNA]</scope>
    <source>
        <strain evidence="2">PWHHKU_190912</strain>
    </source>
</reference>
<gene>
    <name evidence="2" type="ORF">ANN_00946</name>
</gene>
<dbReference type="Gene3D" id="3.30.420.10">
    <property type="entry name" value="Ribonuclease H-like superfamily/Ribonuclease H"/>
    <property type="match status" value="2"/>
</dbReference>
<dbReference type="Proteomes" id="UP001148838">
    <property type="component" value="Unassembled WGS sequence"/>
</dbReference>
<dbReference type="Pfam" id="PF21530">
    <property type="entry name" value="Pif1_2B_dom"/>
    <property type="match status" value="1"/>
</dbReference>
<evidence type="ECO:0000313" key="2">
    <source>
        <dbReference type="EMBL" id="KAJ4449545.1"/>
    </source>
</evidence>
<proteinExistence type="predicted"/>
<evidence type="ECO:0000313" key="3">
    <source>
        <dbReference type="Proteomes" id="UP001148838"/>
    </source>
</evidence>
<dbReference type="PANTHER" id="PTHR10492">
    <property type="match status" value="1"/>
</dbReference>
<organism evidence="2 3">
    <name type="scientific">Periplaneta americana</name>
    <name type="common">American cockroach</name>
    <name type="synonym">Blatta americana</name>
    <dbReference type="NCBI Taxonomy" id="6978"/>
    <lineage>
        <taxon>Eukaryota</taxon>
        <taxon>Metazoa</taxon>
        <taxon>Ecdysozoa</taxon>
        <taxon>Arthropoda</taxon>
        <taxon>Hexapoda</taxon>
        <taxon>Insecta</taxon>
        <taxon>Pterygota</taxon>
        <taxon>Neoptera</taxon>
        <taxon>Polyneoptera</taxon>
        <taxon>Dictyoptera</taxon>
        <taxon>Blattodea</taxon>
        <taxon>Blattoidea</taxon>
        <taxon>Blattidae</taxon>
        <taxon>Blattinae</taxon>
        <taxon>Periplaneta</taxon>
    </lineage>
</organism>
<protein>
    <recommendedName>
        <fullName evidence="1">DNA helicase Pif1-like 2B domain-containing protein</fullName>
    </recommendedName>
</protein>
<dbReference type="InterPro" id="IPR049163">
    <property type="entry name" value="Pif1-like_2B_dom"/>
</dbReference>
<dbReference type="EMBL" id="JAJSOF020000003">
    <property type="protein sequence ID" value="KAJ4449545.1"/>
    <property type="molecule type" value="Genomic_DNA"/>
</dbReference>